<keyword evidence="4" id="KW-0963">Cytoplasm</keyword>
<dbReference type="GO" id="GO:0000156">
    <property type="term" value="F:phosphorelay response regulator activity"/>
    <property type="evidence" value="ECO:0007669"/>
    <property type="project" value="InterPro"/>
</dbReference>
<dbReference type="EC" id="3.1.1.61" evidence="4"/>
<dbReference type="InterPro" id="IPR000673">
    <property type="entry name" value="Sig_transdc_resp-reg_Me-estase"/>
</dbReference>
<dbReference type="SUPFAM" id="SSF52738">
    <property type="entry name" value="Methylesterase CheB, C-terminal domain"/>
    <property type="match status" value="1"/>
</dbReference>
<feature type="domain" description="CheB-type methylesterase" evidence="9">
    <location>
        <begin position="202"/>
        <end position="396"/>
    </location>
</feature>
<dbReference type="Gene3D" id="3.40.50.2300">
    <property type="match status" value="1"/>
</dbReference>
<dbReference type="HAMAP" id="MF_00099">
    <property type="entry name" value="CheB_chemtxs"/>
    <property type="match status" value="1"/>
</dbReference>
<dbReference type="CDD" id="cd17541">
    <property type="entry name" value="REC_CheB-like"/>
    <property type="match status" value="1"/>
</dbReference>
<evidence type="ECO:0000256" key="4">
    <source>
        <dbReference type="HAMAP-Rule" id="MF_00099"/>
    </source>
</evidence>
<dbReference type="OrthoDB" id="9793421at2"/>
<protein>
    <recommendedName>
        <fullName evidence="4">Protein-glutamate methylesterase/protein-glutamine glutaminase</fullName>
        <ecNumber evidence="4">3.1.1.61</ecNumber>
        <ecNumber evidence="4">3.5.1.44</ecNumber>
    </recommendedName>
</protein>
<feature type="active site" evidence="4 5">
    <location>
        <position position="242"/>
    </location>
</feature>
<dbReference type="AlphaFoldDB" id="A0A495DM96"/>
<evidence type="ECO:0000256" key="7">
    <source>
        <dbReference type="SAM" id="MobiDB-lite"/>
    </source>
</evidence>
<dbReference type="PROSITE" id="PS50122">
    <property type="entry name" value="CHEB"/>
    <property type="match status" value="1"/>
</dbReference>
<evidence type="ECO:0000256" key="5">
    <source>
        <dbReference type="PROSITE-ProRule" id="PRU00050"/>
    </source>
</evidence>
<keyword evidence="1 4" id="KW-0145">Chemotaxis</keyword>
<name>A0A495DM96_9PROT</name>
<sequence length="397" mass="41539">MTELAPKASPAHSIARVLVVDDSAVARGLMTRWVEEDPDLTLVGSAVDGEQGLRKATELKPDLIVLDVEMPKMDGLAALPLLLKAVPGCRVVMASTLTRRGGEVTIRALSMGAADYASKPQAGRLAGAEEFRRDLLSKLKALAPRPIPPVPTQRDVLPSTTPPAPATPTARTTTAPPSAAAPAKKMHAPVAQPPMNRGGTPRHTGRPEIIAIGSSTGGPQALRDVIGAFPADVRSPIVIAQHMPALFTKILAEHLTKAGKLVCKEAEDNERLKPGCVYIAPGDFHMTIRKDAAGYYAVLDQTPPINFCRPAVDPLFQSVAEVTRGAALGIVLTGMGHDGREGARMLRNAGGTILAQDEATSVVWGMPGAVAEAGLADEILSLADMGPGIVRRAKGGL</sequence>
<evidence type="ECO:0000256" key="3">
    <source>
        <dbReference type="ARBA" id="ARBA00048267"/>
    </source>
</evidence>
<comment type="catalytic activity">
    <reaction evidence="3 4">
        <text>[protein]-L-glutamate 5-O-methyl ester + H2O = L-glutamyl-[protein] + methanol + H(+)</text>
        <dbReference type="Rhea" id="RHEA:23236"/>
        <dbReference type="Rhea" id="RHEA-COMP:10208"/>
        <dbReference type="Rhea" id="RHEA-COMP:10311"/>
        <dbReference type="ChEBI" id="CHEBI:15377"/>
        <dbReference type="ChEBI" id="CHEBI:15378"/>
        <dbReference type="ChEBI" id="CHEBI:17790"/>
        <dbReference type="ChEBI" id="CHEBI:29973"/>
        <dbReference type="ChEBI" id="CHEBI:82795"/>
        <dbReference type="EC" id="3.1.1.61"/>
    </reaction>
</comment>
<feature type="active site" evidence="4 5">
    <location>
        <position position="338"/>
    </location>
</feature>
<dbReference type="InterPro" id="IPR011006">
    <property type="entry name" value="CheY-like_superfamily"/>
</dbReference>
<dbReference type="PIRSF" id="PIRSF000876">
    <property type="entry name" value="RR_chemtxs_CheB"/>
    <property type="match status" value="1"/>
</dbReference>
<dbReference type="EC" id="3.5.1.44" evidence="4"/>
<dbReference type="PROSITE" id="PS50110">
    <property type="entry name" value="RESPONSE_REGULATORY"/>
    <property type="match status" value="1"/>
</dbReference>
<comment type="PTM">
    <text evidence="4">Phosphorylated by CheA. Phosphorylation of the N-terminal regulatory domain activates the methylesterase activity.</text>
</comment>
<dbReference type="InterPro" id="IPR008248">
    <property type="entry name" value="CheB-like"/>
</dbReference>
<keyword evidence="4 6" id="KW-0597">Phosphoprotein</keyword>
<evidence type="ECO:0000256" key="1">
    <source>
        <dbReference type="ARBA" id="ARBA00022500"/>
    </source>
</evidence>
<evidence type="ECO:0000313" key="11">
    <source>
        <dbReference type="Proteomes" id="UP000273675"/>
    </source>
</evidence>
<dbReference type="RefSeq" id="WP_121209875.1">
    <property type="nucleotide sequence ID" value="NZ_RBIM01000001.1"/>
</dbReference>
<dbReference type="InterPro" id="IPR001789">
    <property type="entry name" value="Sig_transdc_resp-reg_receiver"/>
</dbReference>
<comment type="function">
    <text evidence="4">Involved in chemotaxis. Part of a chemotaxis signal transduction system that modulates chemotaxis in response to various stimuli. Catalyzes the demethylation of specific methylglutamate residues introduced into the chemoreceptors (methyl-accepting chemotaxis proteins or MCP) by CheR. Also mediates the irreversible deamidation of specific glutamine residues to glutamic acid.</text>
</comment>
<dbReference type="CDD" id="cd16432">
    <property type="entry name" value="CheB_Rec"/>
    <property type="match status" value="1"/>
</dbReference>
<dbReference type="Proteomes" id="UP000273675">
    <property type="component" value="Unassembled WGS sequence"/>
</dbReference>
<dbReference type="GO" id="GO:0006935">
    <property type="term" value="P:chemotaxis"/>
    <property type="evidence" value="ECO:0007669"/>
    <property type="project" value="UniProtKB-UniRule"/>
</dbReference>
<dbReference type="Gene3D" id="3.40.50.180">
    <property type="entry name" value="Methylesterase CheB, C-terminal domain"/>
    <property type="match status" value="1"/>
</dbReference>
<accession>A0A495DM96</accession>
<comment type="similarity">
    <text evidence="4">Belongs to the CheB family.</text>
</comment>
<dbReference type="SUPFAM" id="SSF52172">
    <property type="entry name" value="CheY-like"/>
    <property type="match status" value="1"/>
</dbReference>
<dbReference type="SMART" id="SM00448">
    <property type="entry name" value="REC"/>
    <property type="match status" value="1"/>
</dbReference>
<dbReference type="GO" id="GO:0050568">
    <property type="term" value="F:protein-glutamine glutaminase activity"/>
    <property type="evidence" value="ECO:0007669"/>
    <property type="project" value="UniProtKB-UniRule"/>
</dbReference>
<comment type="domain">
    <text evidence="4">Contains a C-terminal catalytic domain, and an N-terminal region which modulates catalytic activity.</text>
</comment>
<evidence type="ECO:0000256" key="2">
    <source>
        <dbReference type="ARBA" id="ARBA00022801"/>
    </source>
</evidence>
<evidence type="ECO:0000259" key="9">
    <source>
        <dbReference type="PROSITE" id="PS50122"/>
    </source>
</evidence>
<dbReference type="PANTHER" id="PTHR42872:SF3">
    <property type="entry name" value="PROTEIN-GLUTAMATE METHYLESTERASE_PROTEIN-GLUTAMINE GLUTAMINASE 1"/>
    <property type="match status" value="1"/>
</dbReference>
<feature type="modified residue" description="4-aspartylphosphate" evidence="4 6">
    <location>
        <position position="67"/>
    </location>
</feature>
<organism evidence="10 11">
    <name type="scientific">Maricaulis maris</name>
    <dbReference type="NCBI Taxonomy" id="74318"/>
    <lineage>
        <taxon>Bacteria</taxon>
        <taxon>Pseudomonadati</taxon>
        <taxon>Pseudomonadota</taxon>
        <taxon>Alphaproteobacteria</taxon>
        <taxon>Maricaulales</taxon>
        <taxon>Maricaulaceae</taxon>
        <taxon>Maricaulis</taxon>
    </lineage>
</organism>
<dbReference type="GO" id="GO:0005737">
    <property type="term" value="C:cytoplasm"/>
    <property type="evidence" value="ECO:0007669"/>
    <property type="project" value="UniProtKB-SubCell"/>
</dbReference>
<dbReference type="InterPro" id="IPR035909">
    <property type="entry name" value="CheB_C"/>
</dbReference>
<dbReference type="PANTHER" id="PTHR42872">
    <property type="entry name" value="PROTEIN-GLUTAMATE METHYLESTERASE/PROTEIN-GLUTAMINE GLUTAMINASE"/>
    <property type="match status" value="1"/>
</dbReference>
<dbReference type="EMBL" id="RBIM01000001">
    <property type="protein sequence ID" value="RKR04034.1"/>
    <property type="molecule type" value="Genomic_DNA"/>
</dbReference>
<proteinExistence type="inferred from homology"/>
<keyword evidence="2 4" id="KW-0378">Hydrolase</keyword>
<evidence type="ECO:0000313" key="10">
    <source>
        <dbReference type="EMBL" id="RKR04034.1"/>
    </source>
</evidence>
<evidence type="ECO:0000259" key="8">
    <source>
        <dbReference type="PROSITE" id="PS50110"/>
    </source>
</evidence>
<dbReference type="GO" id="GO:0008984">
    <property type="term" value="F:protein-glutamate methylesterase activity"/>
    <property type="evidence" value="ECO:0007669"/>
    <property type="project" value="UniProtKB-UniRule"/>
</dbReference>
<gene>
    <name evidence="4" type="primary">cheB</name>
    <name evidence="10" type="ORF">C7435_0477</name>
</gene>
<reference evidence="10 11" key="1">
    <citation type="submission" date="2018-10" db="EMBL/GenBank/DDBJ databases">
        <title>Genomic Encyclopedia of Type Strains, Phase IV (KMG-IV): sequencing the most valuable type-strain genomes for metagenomic binning, comparative biology and taxonomic classification.</title>
        <authorList>
            <person name="Goeker M."/>
        </authorList>
    </citation>
    <scope>NUCLEOTIDE SEQUENCE [LARGE SCALE GENOMIC DNA]</scope>
    <source>
        <strain evidence="10 11">DSM 4734</strain>
    </source>
</reference>
<feature type="domain" description="Response regulatory" evidence="8">
    <location>
        <begin position="16"/>
        <end position="134"/>
    </location>
</feature>
<evidence type="ECO:0000256" key="6">
    <source>
        <dbReference type="PROSITE-ProRule" id="PRU00169"/>
    </source>
</evidence>
<dbReference type="NCBIfam" id="NF001965">
    <property type="entry name" value="PRK00742.1"/>
    <property type="match status" value="1"/>
</dbReference>
<feature type="region of interest" description="Disordered" evidence="7">
    <location>
        <begin position="144"/>
        <end position="202"/>
    </location>
</feature>
<dbReference type="Pfam" id="PF01339">
    <property type="entry name" value="CheB_methylest"/>
    <property type="match status" value="1"/>
</dbReference>
<comment type="catalytic activity">
    <reaction evidence="4">
        <text>L-glutaminyl-[protein] + H2O = L-glutamyl-[protein] + NH4(+)</text>
        <dbReference type="Rhea" id="RHEA:16441"/>
        <dbReference type="Rhea" id="RHEA-COMP:10207"/>
        <dbReference type="Rhea" id="RHEA-COMP:10208"/>
        <dbReference type="ChEBI" id="CHEBI:15377"/>
        <dbReference type="ChEBI" id="CHEBI:28938"/>
        <dbReference type="ChEBI" id="CHEBI:29973"/>
        <dbReference type="ChEBI" id="CHEBI:30011"/>
        <dbReference type="EC" id="3.5.1.44"/>
    </reaction>
</comment>
<feature type="compositionally biased region" description="Low complexity" evidence="7">
    <location>
        <begin position="167"/>
        <end position="183"/>
    </location>
</feature>
<dbReference type="Pfam" id="PF00072">
    <property type="entry name" value="Response_reg"/>
    <property type="match status" value="1"/>
</dbReference>
<feature type="active site" evidence="4 5">
    <location>
        <position position="215"/>
    </location>
</feature>
<comment type="caution">
    <text evidence="10">The sequence shown here is derived from an EMBL/GenBank/DDBJ whole genome shotgun (WGS) entry which is preliminary data.</text>
</comment>
<comment type="subcellular location">
    <subcellularLocation>
        <location evidence="4">Cytoplasm</location>
    </subcellularLocation>
</comment>